<keyword evidence="4" id="KW-0934">Plastid</keyword>
<keyword evidence="5" id="KW-0689">Ribosomal protein</keyword>
<dbReference type="InterPro" id="IPR008991">
    <property type="entry name" value="Translation_prot_SH3-like_sf"/>
</dbReference>
<comment type="subcellular location">
    <subcellularLocation>
        <location evidence="1">Plastid</location>
        <location evidence="1">Chloroplast</location>
    </subcellularLocation>
</comment>
<evidence type="ECO:0000256" key="1">
    <source>
        <dbReference type="ARBA" id="ARBA00004229"/>
    </source>
</evidence>
<dbReference type="GO" id="GO:0005840">
    <property type="term" value="C:ribosome"/>
    <property type="evidence" value="ECO:0007669"/>
    <property type="project" value="UniProtKB-KW"/>
</dbReference>
<evidence type="ECO:0000256" key="3">
    <source>
        <dbReference type="ARBA" id="ARBA00022528"/>
    </source>
</evidence>
<dbReference type="EMBL" id="MN305951">
    <property type="protein sequence ID" value="QGJ83619.1"/>
    <property type="molecule type" value="mRNA"/>
</dbReference>
<evidence type="ECO:0000256" key="5">
    <source>
        <dbReference type="ARBA" id="ARBA00022980"/>
    </source>
</evidence>
<evidence type="ECO:0000313" key="7">
    <source>
        <dbReference type="EMBL" id="QGJ83619.1"/>
    </source>
</evidence>
<comment type="similarity">
    <text evidence="2">Belongs to the eukaryotic ribosomal protein eL27 family.</text>
</comment>
<dbReference type="AlphaFoldDB" id="A0A649UZ20"/>
<keyword evidence="3" id="KW-0150">Chloroplast</keyword>
<dbReference type="InterPro" id="IPR038655">
    <property type="entry name" value="Ribosomal_eL27_sf"/>
</dbReference>
<keyword evidence="7" id="KW-0808">Transferase</keyword>
<proteinExistence type="evidence at transcript level"/>
<dbReference type="GO" id="GO:0009507">
    <property type="term" value="C:chloroplast"/>
    <property type="evidence" value="ECO:0007669"/>
    <property type="project" value="UniProtKB-SubCell"/>
</dbReference>
<dbReference type="Gene3D" id="2.30.30.770">
    <property type="match status" value="1"/>
</dbReference>
<evidence type="ECO:0000256" key="6">
    <source>
        <dbReference type="ARBA" id="ARBA00023274"/>
    </source>
</evidence>
<dbReference type="GO" id="GO:0016740">
    <property type="term" value="F:transferase activity"/>
    <property type="evidence" value="ECO:0007669"/>
    <property type="project" value="UniProtKB-KW"/>
</dbReference>
<dbReference type="Pfam" id="PF01777">
    <property type="entry name" value="Ribosomal_L27e"/>
    <property type="match status" value="1"/>
</dbReference>
<dbReference type="CDD" id="cd06090">
    <property type="entry name" value="KOW_RPL27"/>
    <property type="match status" value="1"/>
</dbReference>
<accession>A0A649UZ20</accession>
<protein>
    <submittedName>
        <fullName evidence="7">Acetate:succinate CoA transferase</fullName>
    </submittedName>
</protein>
<evidence type="ECO:0000256" key="2">
    <source>
        <dbReference type="ARBA" id="ARBA00009124"/>
    </source>
</evidence>
<evidence type="ECO:0000256" key="4">
    <source>
        <dbReference type="ARBA" id="ARBA00022640"/>
    </source>
</evidence>
<dbReference type="PANTHER" id="PTHR10497">
    <property type="entry name" value="60S RIBOSOMAL PROTEIN L27"/>
    <property type="match status" value="1"/>
</dbReference>
<dbReference type="GO" id="GO:0003735">
    <property type="term" value="F:structural constituent of ribosome"/>
    <property type="evidence" value="ECO:0007669"/>
    <property type="project" value="InterPro"/>
</dbReference>
<dbReference type="InterPro" id="IPR041991">
    <property type="entry name" value="Ribosomal_eL27_KOW"/>
</dbReference>
<dbReference type="SMR" id="A0A649UZ20"/>
<dbReference type="SUPFAM" id="SSF50104">
    <property type="entry name" value="Translation proteins SH3-like domain"/>
    <property type="match status" value="1"/>
</dbReference>
<sequence>MTKRIIKSGKVVVVLSGRFAGRKAFVVKTFDKGSDKRKYPHALIAGVDRYPRKITKSMGKEKTVKKSKLTSFVKYINYNHVMPTRYQFDCKVNFDHVDKPESRTDVKKNLTLYLRKTYLDQGTAKVVAGLTSLAVP</sequence>
<dbReference type="GO" id="GO:0006412">
    <property type="term" value="P:translation"/>
    <property type="evidence" value="ECO:0007669"/>
    <property type="project" value="InterPro"/>
</dbReference>
<name>A0A649UZ20_9STRA</name>
<keyword evidence="6" id="KW-0687">Ribonucleoprotein</keyword>
<dbReference type="InterPro" id="IPR001141">
    <property type="entry name" value="Ribosomal_eL27"/>
</dbReference>
<organism evidence="7">
    <name type="scientific">Opalina sp. OP10</name>
    <dbReference type="NCBI Taxonomy" id="2666322"/>
    <lineage>
        <taxon>Eukaryota</taxon>
        <taxon>Sar</taxon>
        <taxon>Stramenopiles</taxon>
        <taxon>Bigyra</taxon>
        <taxon>Opalozoa</taxon>
        <taxon>Opalinata</taxon>
        <taxon>Opalinidae</taxon>
        <taxon>Opalina</taxon>
    </lineage>
</organism>
<dbReference type="GO" id="GO:1990904">
    <property type="term" value="C:ribonucleoprotein complex"/>
    <property type="evidence" value="ECO:0007669"/>
    <property type="project" value="UniProtKB-KW"/>
</dbReference>
<reference evidence="7" key="1">
    <citation type="journal article" date="2019" name="Mol. Biol. Evol.">
        <title>Ancient Adaptive Lateral Gene Transfers in the Symbiotic Opalina - Blastocystis Stramenopile Lineage.</title>
        <authorList>
            <person name="Yubuki N."/>
            <person name="Galindo L.J."/>
            <person name="Reboul G."/>
            <person name="Lopez-Garcia P."/>
            <person name="Brown M.W."/>
            <person name="Pollet N."/>
            <person name="Moreira D."/>
        </authorList>
    </citation>
    <scope>NUCLEOTIDE SEQUENCE</scope>
    <source>
        <strain evidence="7">OP10</strain>
    </source>
</reference>